<protein>
    <submittedName>
        <fullName evidence="2">Uncharacterized protein</fullName>
    </submittedName>
</protein>
<dbReference type="Proteomes" id="UP000007032">
    <property type="component" value="Chromosome"/>
</dbReference>
<sequence>MLIIVILFCSFIWLFLAEAEEWVRCKEPPFCPVIFFVRFICGFVVIAGIIKLIIGAFS</sequence>
<keyword evidence="1" id="KW-1133">Transmembrane helix</keyword>
<name>C5ZVI8_9HELI</name>
<proteinExistence type="predicted"/>
<evidence type="ECO:0000313" key="2">
    <source>
        <dbReference type="EMBL" id="EES88862.1"/>
    </source>
</evidence>
<keyword evidence="1" id="KW-0472">Membrane</keyword>
<evidence type="ECO:0000256" key="1">
    <source>
        <dbReference type="SAM" id="Phobius"/>
    </source>
</evidence>
<dbReference type="RefSeq" id="WP_006656027.1">
    <property type="nucleotide sequence ID" value="NZ_CM000776.2"/>
</dbReference>
<accession>C5ZVI8</accession>
<dbReference type="HOGENOM" id="CLU_2973178_0_0_7"/>
<reference evidence="2 3" key="1">
    <citation type="journal article" date="2009" name="J. Bacteriol.">
        <title>Genome sequence of the emerging pathogen Helicobacter canadensis.</title>
        <authorList>
            <person name="Loman N.J."/>
            <person name="Snyder L.A."/>
            <person name="Linton J.D."/>
            <person name="Langdon R."/>
            <person name="Lawson A.J."/>
            <person name="Weinstock G.M."/>
            <person name="Wren B.W."/>
            <person name="Pallen M.J."/>
        </authorList>
    </citation>
    <scope>NUCLEOTIDE SEQUENCE [LARGE SCALE GENOMIC DNA]</scope>
    <source>
        <strain evidence="2 3">MIT 98-5491</strain>
    </source>
</reference>
<gene>
    <name evidence="2" type="ORF">HCAN_0139</name>
</gene>
<keyword evidence="1" id="KW-0812">Transmembrane</keyword>
<dbReference type="EMBL" id="CM000776">
    <property type="protein sequence ID" value="EES88862.1"/>
    <property type="molecule type" value="Genomic_DNA"/>
</dbReference>
<dbReference type="AlphaFoldDB" id="C5ZVI8"/>
<feature type="transmembrane region" description="Helical" evidence="1">
    <location>
        <begin position="35"/>
        <end position="57"/>
    </location>
</feature>
<keyword evidence="3" id="KW-1185">Reference proteome</keyword>
<organism evidence="2 3">
    <name type="scientific">Helicobacter canadensis MIT 98-5491</name>
    <dbReference type="NCBI Taxonomy" id="537970"/>
    <lineage>
        <taxon>Bacteria</taxon>
        <taxon>Pseudomonadati</taxon>
        <taxon>Campylobacterota</taxon>
        <taxon>Epsilonproteobacteria</taxon>
        <taxon>Campylobacterales</taxon>
        <taxon>Helicobacteraceae</taxon>
        <taxon>Helicobacter</taxon>
    </lineage>
</organism>
<evidence type="ECO:0000313" key="3">
    <source>
        <dbReference type="Proteomes" id="UP000007032"/>
    </source>
</evidence>